<dbReference type="OrthoDB" id="9815002at2"/>
<keyword evidence="4" id="KW-1185">Reference proteome</keyword>
<dbReference type="EMBL" id="NXLU01000002">
    <property type="protein sequence ID" value="RDU69710.1"/>
    <property type="molecule type" value="Genomic_DNA"/>
</dbReference>
<accession>A0A3D8IXK4</accession>
<dbReference type="Gene3D" id="3.10.350.10">
    <property type="entry name" value="LysM domain"/>
    <property type="match status" value="1"/>
</dbReference>
<dbReference type="SMART" id="SM00257">
    <property type="entry name" value="LysM"/>
    <property type="match status" value="2"/>
</dbReference>
<protein>
    <submittedName>
        <fullName evidence="3">LysM peptidoglycan-binding domain-containing protein</fullName>
    </submittedName>
</protein>
<dbReference type="Gene3D" id="1.10.530.10">
    <property type="match status" value="1"/>
</dbReference>
<dbReference type="PANTHER" id="PTHR37423:SF2">
    <property type="entry name" value="MEMBRANE-BOUND LYTIC MUREIN TRANSGLYCOSYLASE C"/>
    <property type="match status" value="1"/>
</dbReference>
<dbReference type="InterPro" id="IPR018392">
    <property type="entry name" value="LysM"/>
</dbReference>
<dbReference type="Pfam" id="PF01476">
    <property type="entry name" value="LysM"/>
    <property type="match status" value="1"/>
</dbReference>
<comment type="similarity">
    <text evidence="1">Belongs to the transglycosylase Slt family.</text>
</comment>
<dbReference type="SUPFAM" id="SSF54106">
    <property type="entry name" value="LysM domain"/>
    <property type="match status" value="1"/>
</dbReference>
<evidence type="ECO:0000256" key="1">
    <source>
        <dbReference type="ARBA" id="ARBA00007734"/>
    </source>
</evidence>
<evidence type="ECO:0000259" key="2">
    <source>
        <dbReference type="PROSITE" id="PS51782"/>
    </source>
</evidence>
<dbReference type="InterPro" id="IPR023346">
    <property type="entry name" value="Lysozyme-like_dom_sf"/>
</dbReference>
<dbReference type="InterPro" id="IPR008258">
    <property type="entry name" value="Transglycosylase_SLT_dom_1"/>
</dbReference>
<comment type="caution">
    <text evidence="3">The sequence shown here is derived from an EMBL/GenBank/DDBJ whole genome shotgun (WGS) entry which is preliminary data.</text>
</comment>
<dbReference type="CDD" id="cd16894">
    <property type="entry name" value="MltD-like"/>
    <property type="match status" value="1"/>
</dbReference>
<dbReference type="SUPFAM" id="SSF53955">
    <property type="entry name" value="Lysozyme-like"/>
    <property type="match status" value="1"/>
</dbReference>
<dbReference type="CDD" id="cd00118">
    <property type="entry name" value="LysM"/>
    <property type="match status" value="1"/>
</dbReference>
<dbReference type="PANTHER" id="PTHR37423">
    <property type="entry name" value="SOLUBLE LYTIC MUREIN TRANSGLYCOSYLASE-RELATED"/>
    <property type="match status" value="1"/>
</dbReference>
<feature type="domain" description="LysM" evidence="2">
    <location>
        <begin position="287"/>
        <end position="330"/>
    </location>
</feature>
<dbReference type="Pfam" id="PF01464">
    <property type="entry name" value="SLT"/>
    <property type="match status" value="1"/>
</dbReference>
<dbReference type="PROSITE" id="PS51782">
    <property type="entry name" value="LYSM"/>
    <property type="match status" value="1"/>
</dbReference>
<evidence type="ECO:0000313" key="4">
    <source>
        <dbReference type="Proteomes" id="UP000257067"/>
    </source>
</evidence>
<proteinExistence type="inferred from homology"/>
<evidence type="ECO:0000313" key="3">
    <source>
        <dbReference type="EMBL" id="RDU69710.1"/>
    </source>
</evidence>
<dbReference type="InterPro" id="IPR036779">
    <property type="entry name" value="LysM_dom_sf"/>
</dbReference>
<organism evidence="3 4">
    <name type="scientific">Helicobacter cholecystus</name>
    <dbReference type="NCBI Taxonomy" id="45498"/>
    <lineage>
        <taxon>Bacteria</taxon>
        <taxon>Pseudomonadati</taxon>
        <taxon>Campylobacterota</taxon>
        <taxon>Epsilonproteobacteria</taxon>
        <taxon>Campylobacterales</taxon>
        <taxon>Helicobacteraceae</taxon>
        <taxon>Helicobacter</taxon>
    </lineage>
</organism>
<dbReference type="AlphaFoldDB" id="A0A3D8IXK4"/>
<dbReference type="Proteomes" id="UP000257067">
    <property type="component" value="Unassembled WGS sequence"/>
</dbReference>
<name>A0A3D8IXK4_9HELI</name>
<reference evidence="3 4" key="1">
    <citation type="submission" date="2018-04" db="EMBL/GenBank/DDBJ databases">
        <title>Novel Campyloabacter and Helicobacter Species and Strains.</title>
        <authorList>
            <person name="Mannion A.J."/>
            <person name="Shen Z."/>
            <person name="Fox J.G."/>
        </authorList>
    </citation>
    <scope>NUCLEOTIDE SEQUENCE [LARGE SCALE GENOMIC DNA]</scope>
    <source>
        <strain evidence="3 4">ATCC 700242</strain>
    </source>
</reference>
<sequence>MPQVRTSENILNSFDLDASFLPTLNMSNAVYKRSVKARWDYFVEKFDKGYEVIPTLRMMMIEQGIPQEFLFLAMAESEFSMRAYSPKKASGIWQLMPKTAKEMGLKINDYIDERRDPIKSTKAAIKYLKFLKRITGEWYLAAMAYNCGIGRLQKAVKKAGTKDLEVLLDSQKNYLPAETRHYIRMILGMSLAFNDAYVLKNEDREYFLNRGAGSTIAGVEVQAGTPLSEIAKSIGMDLKELKKYNKQFKYNFLPPGKGKYTVYMPYDRLALFKQEYQTSKRANEMFVLHHVKKGETLSSIAKKYNTKVKDIQSVNEVKNSHLTIKQALIIPILKDQYNKKVAQRR</sequence>
<gene>
    <name evidence="3" type="ORF">CQA62_03145</name>
</gene>